<keyword evidence="4 11" id="KW-1133">Transmembrane helix</keyword>
<evidence type="ECO:0000256" key="3">
    <source>
        <dbReference type="ARBA" id="ARBA00022692"/>
    </source>
</evidence>
<feature type="signal peptide" evidence="12">
    <location>
        <begin position="1"/>
        <end position="21"/>
    </location>
</feature>
<evidence type="ECO:0000256" key="5">
    <source>
        <dbReference type="ARBA" id="ARBA00023065"/>
    </source>
</evidence>
<feature type="domain" description="Ionotropic glutamate receptor L-glutamate and glycine-binding" evidence="14">
    <location>
        <begin position="274"/>
        <end position="335"/>
    </location>
</feature>
<keyword evidence="2" id="KW-0813">Transport</keyword>
<proteinExistence type="predicted"/>
<keyword evidence="7" id="KW-0675">Receptor</keyword>
<dbReference type="Proteomes" id="UP000245119">
    <property type="component" value="Linkage Group LG1"/>
</dbReference>
<keyword evidence="8" id="KW-0325">Glycoprotein</keyword>
<gene>
    <name evidence="15" type="ORF">C0Q70_00179</name>
</gene>
<evidence type="ECO:0000259" key="13">
    <source>
        <dbReference type="SMART" id="SM00079"/>
    </source>
</evidence>
<dbReference type="OrthoDB" id="5984008at2759"/>
<reference evidence="15 16" key="1">
    <citation type="submission" date="2018-04" db="EMBL/GenBank/DDBJ databases">
        <title>The genome of golden apple snail Pomacea canaliculata provides insight into stress tolerance and invasive adaptation.</title>
        <authorList>
            <person name="Liu C."/>
            <person name="Liu B."/>
            <person name="Ren Y."/>
            <person name="Zhang Y."/>
            <person name="Wang H."/>
            <person name="Li S."/>
            <person name="Jiang F."/>
            <person name="Yin L."/>
            <person name="Zhang G."/>
            <person name="Qian W."/>
            <person name="Fan W."/>
        </authorList>
    </citation>
    <scope>NUCLEOTIDE SEQUENCE [LARGE SCALE GENOMIC DNA]</scope>
    <source>
        <strain evidence="15">SZHN2017</strain>
        <tissue evidence="15">Muscle</tissue>
    </source>
</reference>
<keyword evidence="10" id="KW-0407">Ion channel</keyword>
<keyword evidence="3 11" id="KW-0812">Transmembrane</keyword>
<sequence length="641" mass="70992">MTNDCRLSALAAVTQLPLVRASVVSCDHVYSRTVSARATLQTYVTASFTTTPQGFSNCLARVVLVTEYATDVTSFPRCATSAAIPLLMRVLGEWPVSSGQIAGAVQWLSRLATLHTLHYVTVIGKTAFLKQILEDMQPDHLPQNLRWMFLTTDATTFDCTSCPALTTVIVHSEQYVQDLPVTWKNISGLTEVESLILLKAAALARETLKSGVTDEMETAPNVNFSLDFYSVQDTKALNKLGVWTPSKGLVLDKPELHSGNNSSVLAVATLHAPPFIFRRTDDNGTAQYSGYAVDVWNEIASTLNLTYYFTEPFDQEFGVLLENGTWTGITADLAVAPLTVSAEREVVVDFTTPFYEFAGIEILMQQVKTQQNLLFFVTVFSNSMWGAWLGVLLFTGLLLAVFDYFSPYNARNSGRDTNCLDKFDIKEGLWLVTASFTLSELPWCSAGPERTPRALSSRILVAGFWFFCSTTMANYTANLAAFLTTSRLTTSINSLSDLTRQSAVQYSVVGGTSVQTYFERMAMIEGNFYEFWKNISSNAFESGDLQRSDLAVWDYPLGETYVKAWSDIQRYGLLKDSKEGLERVMAGGFALIDDAPYVEYEKTQRCGLITIGKQFSIKSYALALPQGSPLTERISNVLVFI</sequence>
<keyword evidence="12" id="KW-0732">Signal</keyword>
<dbReference type="EMBL" id="PZQS01000001">
    <property type="protein sequence ID" value="PVD37583.1"/>
    <property type="molecule type" value="Genomic_DNA"/>
</dbReference>
<feature type="domain" description="Ionotropic glutamate receptor C-terminal" evidence="13">
    <location>
        <begin position="264"/>
        <end position="636"/>
    </location>
</feature>
<keyword evidence="6 11" id="KW-0472">Membrane</keyword>
<dbReference type="SUPFAM" id="SSF53850">
    <property type="entry name" value="Periplasmic binding protein-like II"/>
    <property type="match status" value="1"/>
</dbReference>
<evidence type="ECO:0000259" key="14">
    <source>
        <dbReference type="SMART" id="SM00918"/>
    </source>
</evidence>
<keyword evidence="9" id="KW-1071">Ligand-gated ion channel</keyword>
<feature type="transmembrane region" description="Helical" evidence="11">
    <location>
        <begin position="459"/>
        <end position="483"/>
    </location>
</feature>
<comment type="caution">
    <text evidence="15">The sequence shown here is derived from an EMBL/GenBank/DDBJ whole genome shotgun (WGS) entry which is preliminary data.</text>
</comment>
<keyword evidence="16" id="KW-1185">Reference proteome</keyword>
<evidence type="ECO:0000256" key="2">
    <source>
        <dbReference type="ARBA" id="ARBA00022448"/>
    </source>
</evidence>
<dbReference type="SMART" id="SM00918">
    <property type="entry name" value="Lig_chan-Glu_bd"/>
    <property type="match status" value="1"/>
</dbReference>
<comment type="subcellular location">
    <subcellularLocation>
        <location evidence="1">Membrane</location>
        <topology evidence="1">Multi-pass membrane protein</topology>
    </subcellularLocation>
</comment>
<evidence type="ECO:0008006" key="17">
    <source>
        <dbReference type="Google" id="ProtNLM"/>
    </source>
</evidence>
<dbReference type="GO" id="GO:0015276">
    <property type="term" value="F:ligand-gated monoatomic ion channel activity"/>
    <property type="evidence" value="ECO:0007669"/>
    <property type="project" value="InterPro"/>
</dbReference>
<evidence type="ECO:0000256" key="12">
    <source>
        <dbReference type="SAM" id="SignalP"/>
    </source>
</evidence>
<name>A0A2T7PVZ3_POMCA</name>
<accession>A0A2T7PVZ3</accession>
<evidence type="ECO:0000256" key="7">
    <source>
        <dbReference type="ARBA" id="ARBA00023170"/>
    </source>
</evidence>
<dbReference type="Pfam" id="PF10613">
    <property type="entry name" value="Lig_chan-Glu_bd"/>
    <property type="match status" value="1"/>
</dbReference>
<dbReference type="AlphaFoldDB" id="A0A2T7PVZ3"/>
<dbReference type="Pfam" id="PF00060">
    <property type="entry name" value="Lig_chan"/>
    <property type="match status" value="1"/>
</dbReference>
<evidence type="ECO:0000313" key="16">
    <source>
        <dbReference type="Proteomes" id="UP000245119"/>
    </source>
</evidence>
<evidence type="ECO:0000256" key="6">
    <source>
        <dbReference type="ARBA" id="ARBA00023136"/>
    </source>
</evidence>
<dbReference type="SMART" id="SM00079">
    <property type="entry name" value="PBPe"/>
    <property type="match status" value="1"/>
</dbReference>
<dbReference type="PANTHER" id="PTHR18966">
    <property type="entry name" value="IONOTROPIC GLUTAMATE RECEPTOR"/>
    <property type="match status" value="1"/>
</dbReference>
<evidence type="ECO:0000256" key="8">
    <source>
        <dbReference type="ARBA" id="ARBA00023180"/>
    </source>
</evidence>
<evidence type="ECO:0000256" key="9">
    <source>
        <dbReference type="ARBA" id="ARBA00023286"/>
    </source>
</evidence>
<dbReference type="GO" id="GO:0016020">
    <property type="term" value="C:membrane"/>
    <property type="evidence" value="ECO:0007669"/>
    <property type="project" value="UniProtKB-SubCell"/>
</dbReference>
<evidence type="ECO:0000256" key="4">
    <source>
        <dbReference type="ARBA" id="ARBA00022989"/>
    </source>
</evidence>
<dbReference type="InterPro" id="IPR015683">
    <property type="entry name" value="Ionotropic_Glu_rcpt"/>
</dbReference>
<dbReference type="InterPro" id="IPR001320">
    <property type="entry name" value="Iontro_rcpt_C"/>
</dbReference>
<organism evidence="15 16">
    <name type="scientific">Pomacea canaliculata</name>
    <name type="common">Golden apple snail</name>
    <dbReference type="NCBI Taxonomy" id="400727"/>
    <lineage>
        <taxon>Eukaryota</taxon>
        <taxon>Metazoa</taxon>
        <taxon>Spiralia</taxon>
        <taxon>Lophotrochozoa</taxon>
        <taxon>Mollusca</taxon>
        <taxon>Gastropoda</taxon>
        <taxon>Caenogastropoda</taxon>
        <taxon>Architaenioglossa</taxon>
        <taxon>Ampullarioidea</taxon>
        <taxon>Ampullariidae</taxon>
        <taxon>Pomacea</taxon>
    </lineage>
</organism>
<dbReference type="Gene3D" id="3.40.190.10">
    <property type="entry name" value="Periplasmic binding protein-like II"/>
    <property type="match status" value="1"/>
</dbReference>
<feature type="transmembrane region" description="Helical" evidence="11">
    <location>
        <begin position="385"/>
        <end position="405"/>
    </location>
</feature>
<dbReference type="Gene3D" id="1.10.287.70">
    <property type="match status" value="1"/>
</dbReference>
<feature type="chain" id="PRO_5015614170" description="Ionotropic glutamate receptor C-terminal domain-containing protein" evidence="12">
    <location>
        <begin position="22"/>
        <end position="641"/>
    </location>
</feature>
<protein>
    <recommendedName>
        <fullName evidence="17">Ionotropic glutamate receptor C-terminal domain-containing protein</fullName>
    </recommendedName>
</protein>
<evidence type="ECO:0000313" key="15">
    <source>
        <dbReference type="EMBL" id="PVD37583.1"/>
    </source>
</evidence>
<evidence type="ECO:0000256" key="10">
    <source>
        <dbReference type="ARBA" id="ARBA00023303"/>
    </source>
</evidence>
<keyword evidence="5" id="KW-0406">Ion transport</keyword>
<evidence type="ECO:0000256" key="11">
    <source>
        <dbReference type="SAM" id="Phobius"/>
    </source>
</evidence>
<dbReference type="InterPro" id="IPR019594">
    <property type="entry name" value="Glu/Gly-bd"/>
</dbReference>
<evidence type="ECO:0000256" key="1">
    <source>
        <dbReference type="ARBA" id="ARBA00004141"/>
    </source>
</evidence>